<dbReference type="EMBL" id="HBEJ01006367">
    <property type="protein sequence ID" value="CAD8366094.1"/>
    <property type="molecule type" value="Transcribed_RNA"/>
</dbReference>
<dbReference type="PANTHER" id="PTHR33802">
    <property type="entry name" value="SI:CH211-161H7.5-RELATED"/>
    <property type="match status" value="1"/>
</dbReference>
<dbReference type="PANTHER" id="PTHR33802:SF1">
    <property type="entry name" value="XK-RELATED PROTEIN"/>
    <property type="match status" value="1"/>
</dbReference>
<accession>A0A7S0AJR6</accession>
<sequence length="326" mass="32982">MSLRFVSSLNSPPFVAAAGVAVIAGLPFAEAAAASGASLALLKGLNLAAFAGNCAAVSVPGRIDEQQDVAMRKGALDPSKPGAPTESTGLNDATTGGGEYTEIYSPSRGRSLVSPSGWAFAIWGPIYLGEAAFVGGQFLSDALAGVLPQVAPAFIAANIMQSLWCASFRPSYSEGWKKYVSVGCLAGTALSLLQINAFAGSAEAASLGWYFLPLSLHAGWTTAATLVNLNGSVAMNENIGERSIIAVGHGSAITATALGVGITIMQATPAYGLTVAWALAAVADGMSKRMGSLPADGPLQQGANIQKTLCWIGSAACAAASISTFF</sequence>
<reference evidence="2" key="1">
    <citation type="submission" date="2021-01" db="EMBL/GenBank/DDBJ databases">
        <authorList>
            <person name="Corre E."/>
            <person name="Pelletier E."/>
            <person name="Niang G."/>
            <person name="Scheremetjew M."/>
            <person name="Finn R."/>
            <person name="Kale V."/>
            <person name="Holt S."/>
            <person name="Cochrane G."/>
            <person name="Meng A."/>
            <person name="Brown T."/>
            <person name="Cohen L."/>
        </authorList>
    </citation>
    <scope>NUCLEOTIDE SEQUENCE</scope>
    <source>
        <strain evidence="2">CCMP3303</strain>
    </source>
</reference>
<organism evidence="2">
    <name type="scientific">Minutocellus polymorphus</name>
    <dbReference type="NCBI Taxonomy" id="265543"/>
    <lineage>
        <taxon>Eukaryota</taxon>
        <taxon>Sar</taxon>
        <taxon>Stramenopiles</taxon>
        <taxon>Ochrophyta</taxon>
        <taxon>Bacillariophyta</taxon>
        <taxon>Mediophyceae</taxon>
        <taxon>Cymatosirophycidae</taxon>
        <taxon>Cymatosirales</taxon>
        <taxon>Cymatosiraceae</taxon>
        <taxon>Minutocellus</taxon>
    </lineage>
</organism>
<name>A0A7S0AJR6_9STRA</name>
<feature type="region of interest" description="Disordered" evidence="1">
    <location>
        <begin position="72"/>
        <end position="92"/>
    </location>
</feature>
<proteinExistence type="predicted"/>
<gene>
    <name evidence="2" type="ORF">MPOL1434_LOCUS3751</name>
</gene>
<dbReference type="AlphaFoldDB" id="A0A7S0AJR6"/>
<protein>
    <submittedName>
        <fullName evidence="2">Uncharacterized protein</fullName>
    </submittedName>
</protein>
<evidence type="ECO:0000313" key="2">
    <source>
        <dbReference type="EMBL" id="CAD8366094.1"/>
    </source>
</evidence>
<evidence type="ECO:0000256" key="1">
    <source>
        <dbReference type="SAM" id="MobiDB-lite"/>
    </source>
</evidence>